<protein>
    <submittedName>
        <fullName evidence="4">Uncharacterized protein</fullName>
    </submittedName>
</protein>
<organism evidence="4 6">
    <name type="scientific">Ligilactobacillus acidipiscis</name>
    <dbReference type="NCBI Taxonomy" id="89059"/>
    <lineage>
        <taxon>Bacteria</taxon>
        <taxon>Bacillati</taxon>
        <taxon>Bacillota</taxon>
        <taxon>Bacilli</taxon>
        <taxon>Lactobacillales</taxon>
        <taxon>Lactobacillaceae</taxon>
        <taxon>Ligilactobacillus</taxon>
    </lineage>
</organism>
<reference evidence="4 6" key="1">
    <citation type="journal article" date="2015" name="Genome Announc.">
        <title>Expanding the biotechnology potential of lactobacilli through comparative genomics of 213 strains and associated genera.</title>
        <authorList>
            <person name="Sun Z."/>
            <person name="Harris H.M."/>
            <person name="McCann A."/>
            <person name="Guo C."/>
            <person name="Argimon S."/>
            <person name="Zhang W."/>
            <person name="Yang X."/>
            <person name="Jeffery I.B."/>
            <person name="Cooney J.C."/>
            <person name="Kagawa T.F."/>
            <person name="Liu W."/>
            <person name="Song Y."/>
            <person name="Salvetti E."/>
            <person name="Wrobel A."/>
            <person name="Rasinkangas P."/>
            <person name="Parkhill J."/>
            <person name="Rea M.C."/>
            <person name="O'Sullivan O."/>
            <person name="Ritari J."/>
            <person name="Douillard F.P."/>
            <person name="Paul Ross R."/>
            <person name="Yang R."/>
            <person name="Briner A.E."/>
            <person name="Felis G.E."/>
            <person name="de Vos W.M."/>
            <person name="Barrangou R."/>
            <person name="Klaenhammer T.R."/>
            <person name="Caufield P.W."/>
            <person name="Cui Y."/>
            <person name="Zhang H."/>
            <person name="O'Toole P.W."/>
        </authorList>
    </citation>
    <scope>NUCLEOTIDE SEQUENCE [LARGE SCALE GENOMIC DNA]</scope>
    <source>
        <strain evidence="4 6">DSM 15353</strain>
    </source>
</reference>
<reference evidence="3" key="4">
    <citation type="journal article" date="2021" name="PeerJ">
        <title>Extensive microbial diversity within the chicken gut microbiome revealed by metagenomics and culture.</title>
        <authorList>
            <person name="Gilroy R."/>
            <person name="Ravi A."/>
            <person name="Getino M."/>
            <person name="Pursley I."/>
            <person name="Horton D.L."/>
            <person name="Alikhan N.F."/>
            <person name="Baker D."/>
            <person name="Gharbi K."/>
            <person name="Hall N."/>
            <person name="Watson M."/>
            <person name="Adriaenssens E.M."/>
            <person name="Foster-Nyarko E."/>
            <person name="Jarju S."/>
            <person name="Secka A."/>
            <person name="Antonio M."/>
            <person name="Oren A."/>
            <person name="Chaudhuri R.R."/>
            <person name="La Ragione R."/>
            <person name="Hildebrand F."/>
            <person name="Pallen M.J."/>
        </authorList>
    </citation>
    <scope>NUCLEOTIDE SEQUENCE</scope>
    <source>
        <strain evidence="3">CHK174-6876</strain>
    </source>
</reference>
<evidence type="ECO:0000313" key="3">
    <source>
        <dbReference type="EMBL" id="HJE96964.1"/>
    </source>
</evidence>
<feature type="compositionally biased region" description="Low complexity" evidence="1">
    <location>
        <begin position="32"/>
        <end position="50"/>
    </location>
</feature>
<dbReference type="EMBL" id="JQBK01000017">
    <property type="protein sequence ID" value="KRN86179.1"/>
    <property type="molecule type" value="Genomic_DNA"/>
</dbReference>
<evidence type="ECO:0000313" key="7">
    <source>
        <dbReference type="Proteomes" id="UP000190935"/>
    </source>
</evidence>
<dbReference type="RefSeq" id="WP_010494657.1">
    <property type="nucleotide sequence ID" value="NZ_CP113926.1"/>
</dbReference>
<name>A0A0R2K9K5_9LACO</name>
<feature type="region of interest" description="Disordered" evidence="1">
    <location>
        <begin position="32"/>
        <end position="71"/>
    </location>
</feature>
<reference evidence="3" key="5">
    <citation type="submission" date="2021-09" db="EMBL/GenBank/DDBJ databases">
        <authorList>
            <person name="Gilroy R."/>
        </authorList>
    </citation>
    <scope>NUCLEOTIDE SEQUENCE</scope>
    <source>
        <strain evidence="3">CHK174-6876</strain>
    </source>
</reference>
<reference evidence="5" key="2">
    <citation type="submission" date="2016-11" db="EMBL/GenBank/DDBJ databases">
        <authorList>
            <person name="Jaros S."/>
            <person name="Januszkiewicz K."/>
            <person name="Wedrychowicz H."/>
        </authorList>
    </citation>
    <scope>NUCLEOTIDE SEQUENCE [LARGE SCALE GENOMIC DNA]</scope>
    <source>
        <strain evidence="5">ACA-DC 1533</strain>
    </source>
</reference>
<reference evidence="7" key="3">
    <citation type="submission" date="2016-11" db="EMBL/GenBank/DDBJ databases">
        <authorList>
            <person name="Papadimitriou K."/>
        </authorList>
    </citation>
    <scope>NUCLEOTIDE SEQUENCE [LARGE SCALE GENOMIC DNA]</scope>
    <source>
        <strain evidence="7">ACA-DC 1533</strain>
    </source>
</reference>
<feature type="transmembrane region" description="Helical" evidence="2">
    <location>
        <begin position="80"/>
        <end position="98"/>
    </location>
</feature>
<proteinExistence type="predicted"/>
<dbReference type="EMBL" id="DYXG01000045">
    <property type="protein sequence ID" value="HJE96964.1"/>
    <property type="molecule type" value="Genomic_DNA"/>
</dbReference>
<dbReference type="Proteomes" id="UP000190935">
    <property type="component" value="Chromosome I"/>
</dbReference>
<keyword evidence="2" id="KW-0812">Transmembrane</keyword>
<evidence type="ECO:0000256" key="1">
    <source>
        <dbReference type="SAM" id="MobiDB-lite"/>
    </source>
</evidence>
<evidence type="ECO:0000313" key="6">
    <source>
        <dbReference type="Proteomes" id="UP000051491"/>
    </source>
</evidence>
<dbReference type="Proteomes" id="UP000707535">
    <property type="component" value="Unassembled WGS sequence"/>
</dbReference>
<accession>A0A0R2K9K5</accession>
<dbReference type="KEGG" id="laca:LAC1533_1373"/>
<feature type="compositionally biased region" description="Basic and acidic residues" evidence="1">
    <location>
        <begin position="62"/>
        <end position="71"/>
    </location>
</feature>
<dbReference type="PATRIC" id="fig|89059.3.peg.680"/>
<evidence type="ECO:0000313" key="4">
    <source>
        <dbReference type="EMBL" id="KRN86179.1"/>
    </source>
</evidence>
<keyword evidence="2" id="KW-0472">Membrane</keyword>
<dbReference type="STRING" id="89059.LAC1533_1373"/>
<evidence type="ECO:0000256" key="2">
    <source>
        <dbReference type="SAM" id="Phobius"/>
    </source>
</evidence>
<dbReference type="Proteomes" id="UP000051491">
    <property type="component" value="Unassembled WGS sequence"/>
</dbReference>
<keyword evidence="2" id="KW-1133">Transmembrane helix</keyword>
<evidence type="ECO:0000313" key="5">
    <source>
        <dbReference type="EMBL" id="SFV40793.1"/>
    </source>
</evidence>
<dbReference type="EMBL" id="LT630287">
    <property type="protein sequence ID" value="SFV40793.1"/>
    <property type="molecule type" value="Genomic_DNA"/>
</dbReference>
<dbReference type="GeneID" id="95349467"/>
<dbReference type="AlphaFoldDB" id="A0A0R2K9K5"/>
<sequence length="103" mass="12498">MDEKKLSRRKKAQENEQLPWWKKFIRKFQHTSDSAQLESSESDQQQDISETNQPLSRSRTRFNRETTNEDEKRKRLGRRLNLVILVLVVLIVLVYLFMRFVNF</sequence>
<gene>
    <name evidence="4" type="ORF">IV43_GL000656</name>
    <name evidence="3" type="ORF">K8V00_05020</name>
    <name evidence="5" type="ORF">LAC1533_1373</name>
</gene>